<evidence type="ECO:0000313" key="1">
    <source>
        <dbReference type="EMBL" id="CCC05744.1"/>
    </source>
</evidence>
<comment type="caution">
    <text evidence="1">The sequence shown here is derived from an EMBL/GenBank/DDBJ whole genome shotgun (WGS) entry which is preliminary data.</text>
</comment>
<name>F7WCY1_SORMK</name>
<proteinExistence type="predicted"/>
<dbReference type="InterPro" id="IPR010869">
    <property type="entry name" value="DUF1501"/>
</dbReference>
<dbReference type="Gene3D" id="2.170.130.10">
    <property type="entry name" value="TonB-dependent receptor, plug domain"/>
    <property type="match status" value="1"/>
</dbReference>
<evidence type="ECO:0000313" key="2">
    <source>
        <dbReference type="Proteomes" id="UP000001881"/>
    </source>
</evidence>
<keyword evidence="2" id="KW-1185">Reference proteome</keyword>
<dbReference type="SUPFAM" id="SSF56935">
    <property type="entry name" value="Porins"/>
    <property type="match status" value="1"/>
</dbReference>
<reference evidence="1 2" key="1">
    <citation type="journal article" date="2010" name="PLoS Genet.">
        <title>De novo assembly of a 40 Mb eukaryotic genome from short sequence reads: Sordaria macrospora, a model organism for fungal morphogenesis.</title>
        <authorList>
            <person name="Nowrousian M."/>
            <person name="Stajich J."/>
            <person name="Chu M."/>
            <person name="Engh I."/>
            <person name="Espagne E."/>
            <person name="Halliday K."/>
            <person name="Kamerewerd J."/>
            <person name="Kempken F."/>
            <person name="Knab B."/>
            <person name="Kuo H.C."/>
            <person name="Osiewacz H.D."/>
            <person name="Poeggeler S."/>
            <person name="Read N."/>
            <person name="Seiler S."/>
            <person name="Smith K."/>
            <person name="Zickler D."/>
            <person name="Kueck U."/>
            <person name="Freitag M."/>
        </authorList>
    </citation>
    <scope>NUCLEOTIDE SEQUENCE [LARGE SCALE GENOMIC DNA]</scope>
    <source>
        <strain evidence="2">ATCC MYA-333 / DSM 997 / K(L3346) / K-hell</strain>
        <tissue evidence="1">Mycelium</tissue>
    </source>
</reference>
<gene>
    <name evidence="1" type="ORF">SMAC_10216</name>
</gene>
<sequence length="235" mass="24972">MRAFHDTTVALGVSDKVTTFTGSDFGRTLPSNGNGCDHGWGSMHFVMGGAVNGKRLYGTAPLVGTNTPDDVGQGRLIPTMSVDQYASTLARWFGVSDGDMSNVLPNIGNYDKSSWGQGEGTDMHFRLPLLASAALIALATPAFAQTEPAEPEAGLDDIVVTAERREERLQDTPLSVGVATGDGLRQFQAGGEDTLLSLSGRIPGLYAETTTGRIFPRFYIRGLGISTSISARRSR</sequence>
<dbReference type="AlphaFoldDB" id="F7WCY1"/>
<dbReference type="InParanoid" id="F7WCY1"/>
<protein>
    <submittedName>
        <fullName evidence="1">WGS project CABT00000000 data, contig 2.373</fullName>
    </submittedName>
</protein>
<dbReference type="Proteomes" id="UP000001881">
    <property type="component" value="Unassembled WGS sequence"/>
</dbReference>
<dbReference type="Pfam" id="PF07394">
    <property type="entry name" value="DUF1501"/>
    <property type="match status" value="1"/>
</dbReference>
<dbReference type="HOGENOM" id="CLU_1180848_0_0_1"/>
<organism evidence="1 2">
    <name type="scientific">Sordaria macrospora (strain ATCC MYA-333 / DSM 997 / K(L3346) / K-hell)</name>
    <dbReference type="NCBI Taxonomy" id="771870"/>
    <lineage>
        <taxon>Eukaryota</taxon>
        <taxon>Fungi</taxon>
        <taxon>Dikarya</taxon>
        <taxon>Ascomycota</taxon>
        <taxon>Pezizomycotina</taxon>
        <taxon>Sordariomycetes</taxon>
        <taxon>Sordariomycetidae</taxon>
        <taxon>Sordariales</taxon>
        <taxon>Sordariaceae</taxon>
        <taxon>Sordaria</taxon>
    </lineage>
</organism>
<dbReference type="InterPro" id="IPR037066">
    <property type="entry name" value="Plug_dom_sf"/>
</dbReference>
<dbReference type="EMBL" id="CABT02000373">
    <property type="protein sequence ID" value="CCC05744.1"/>
    <property type="molecule type" value="Genomic_DNA"/>
</dbReference>
<dbReference type="PANTHER" id="PTHR43737:SF1">
    <property type="entry name" value="DUF1501 DOMAIN-CONTAINING PROTEIN"/>
    <property type="match status" value="1"/>
</dbReference>
<dbReference type="PANTHER" id="PTHR43737">
    <property type="entry name" value="BLL7424 PROTEIN"/>
    <property type="match status" value="1"/>
</dbReference>
<accession>F7WCY1</accession>